<dbReference type="Pfam" id="PF10531">
    <property type="entry name" value="SLBB"/>
    <property type="match status" value="1"/>
</dbReference>
<evidence type="ECO:0000313" key="5">
    <source>
        <dbReference type="Proteomes" id="UP001500730"/>
    </source>
</evidence>
<feature type="compositionally biased region" description="Low complexity" evidence="1">
    <location>
        <begin position="213"/>
        <end position="230"/>
    </location>
</feature>
<sequence>MPFRPSQRPPDLERVARVLGAGGDRGGARPRDPKVDLQQRGRDGGGWVPRAPGTPDPSGPDRSGPDRSDPDCLAADDWDHDPGSLVRSPETGGTNGTGSGAVEAVGSVSAAVRRLTQRATEDDEVARLDADLRRARRPGVLTVPDELRTGRRTVSSAAVVSLLALAVAVGCAFVLRVLWAERSASVPDPTGGPSRSVQVIGGAAATAPSVGRPSGATGGLASPSSAGSATQTTGGELVVHVVGQVLRPGLVRLRQGARVADAIAAAGGTRPGSDLAALNLARPVVDGEQIRVPKPGETPGPGSAAGAGTSGAGAAGGSGSAGGSGAPVSLNSADAAALDSLPGVGPVLAQRIIDWRTEHGRFSSVDELGEVSGIGDKLMAQLRPKVTL</sequence>
<feature type="compositionally biased region" description="Basic and acidic residues" evidence="1">
    <location>
        <begin position="26"/>
        <end position="43"/>
    </location>
</feature>
<dbReference type="EMBL" id="BAAARE010000006">
    <property type="protein sequence ID" value="GAA2479274.1"/>
    <property type="molecule type" value="Genomic_DNA"/>
</dbReference>
<feature type="region of interest" description="Disordered" evidence="1">
    <location>
        <begin position="1"/>
        <end position="101"/>
    </location>
</feature>
<keyword evidence="2" id="KW-0812">Transmembrane</keyword>
<dbReference type="InterPro" id="IPR003583">
    <property type="entry name" value="Hlx-hairpin-Hlx_DNA-bd_motif"/>
</dbReference>
<evidence type="ECO:0000256" key="2">
    <source>
        <dbReference type="SAM" id="Phobius"/>
    </source>
</evidence>
<dbReference type="PANTHER" id="PTHR21180">
    <property type="entry name" value="ENDONUCLEASE/EXONUCLEASE/PHOSPHATASE FAMILY DOMAIN-CONTAINING PROTEIN 1"/>
    <property type="match status" value="1"/>
</dbReference>
<feature type="region of interest" description="Disordered" evidence="1">
    <location>
        <begin position="290"/>
        <end position="327"/>
    </location>
</feature>
<dbReference type="Pfam" id="PF12836">
    <property type="entry name" value="HHH_3"/>
    <property type="match status" value="1"/>
</dbReference>
<dbReference type="InterPro" id="IPR019554">
    <property type="entry name" value="Soluble_ligand-bd"/>
</dbReference>
<comment type="caution">
    <text evidence="4">The sequence shown here is derived from an EMBL/GenBank/DDBJ whole genome shotgun (WGS) entry which is preliminary data.</text>
</comment>
<keyword evidence="2" id="KW-0472">Membrane</keyword>
<feature type="domain" description="Helix-hairpin-helix DNA-binding motif class 1" evidence="3">
    <location>
        <begin position="336"/>
        <end position="355"/>
    </location>
</feature>
<dbReference type="InterPro" id="IPR010994">
    <property type="entry name" value="RuvA_2-like"/>
</dbReference>
<evidence type="ECO:0000313" key="4">
    <source>
        <dbReference type="EMBL" id="GAA2479274.1"/>
    </source>
</evidence>
<feature type="region of interest" description="Disordered" evidence="1">
    <location>
        <begin position="206"/>
        <end position="231"/>
    </location>
</feature>
<keyword evidence="2" id="KW-1133">Transmembrane helix</keyword>
<feature type="domain" description="Helix-hairpin-helix DNA-binding motif class 1" evidence="3">
    <location>
        <begin position="366"/>
        <end position="385"/>
    </location>
</feature>
<feature type="compositionally biased region" description="Gly residues" evidence="1">
    <location>
        <begin position="303"/>
        <end position="325"/>
    </location>
</feature>
<organism evidence="4 5">
    <name type="scientific">Terrabacter carboxydivorans</name>
    <dbReference type="NCBI Taxonomy" id="619730"/>
    <lineage>
        <taxon>Bacteria</taxon>
        <taxon>Bacillati</taxon>
        <taxon>Actinomycetota</taxon>
        <taxon>Actinomycetes</taxon>
        <taxon>Micrococcales</taxon>
        <taxon>Intrasporangiaceae</taxon>
        <taxon>Terrabacter</taxon>
    </lineage>
</organism>
<dbReference type="SMART" id="SM00278">
    <property type="entry name" value="HhH1"/>
    <property type="match status" value="2"/>
</dbReference>
<dbReference type="Proteomes" id="UP001500730">
    <property type="component" value="Unassembled WGS sequence"/>
</dbReference>
<feature type="transmembrane region" description="Helical" evidence="2">
    <location>
        <begin position="157"/>
        <end position="179"/>
    </location>
</feature>
<reference evidence="5" key="1">
    <citation type="journal article" date="2019" name="Int. J. Syst. Evol. Microbiol.">
        <title>The Global Catalogue of Microorganisms (GCM) 10K type strain sequencing project: providing services to taxonomists for standard genome sequencing and annotation.</title>
        <authorList>
            <consortium name="The Broad Institute Genomics Platform"/>
            <consortium name="The Broad Institute Genome Sequencing Center for Infectious Disease"/>
            <person name="Wu L."/>
            <person name="Ma J."/>
        </authorList>
    </citation>
    <scope>NUCLEOTIDE SEQUENCE [LARGE SCALE GENOMIC DNA]</scope>
    <source>
        <strain evidence="5">JCM 16259</strain>
    </source>
</reference>
<dbReference type="Gene3D" id="1.10.150.280">
    <property type="entry name" value="AF1531-like domain"/>
    <property type="match status" value="1"/>
</dbReference>
<evidence type="ECO:0000256" key="1">
    <source>
        <dbReference type="SAM" id="MobiDB-lite"/>
    </source>
</evidence>
<dbReference type="PANTHER" id="PTHR21180:SF32">
    <property type="entry name" value="ENDONUCLEASE_EXONUCLEASE_PHOSPHATASE FAMILY DOMAIN-CONTAINING PROTEIN 1"/>
    <property type="match status" value="1"/>
</dbReference>
<accession>A0ABP5YHE3</accession>
<dbReference type="Gene3D" id="3.10.560.10">
    <property type="entry name" value="Outer membrane lipoprotein wza domain like"/>
    <property type="match status" value="1"/>
</dbReference>
<keyword evidence="5" id="KW-1185">Reference proteome</keyword>
<evidence type="ECO:0000259" key="3">
    <source>
        <dbReference type="SMART" id="SM00278"/>
    </source>
</evidence>
<gene>
    <name evidence="4" type="ORF">GCM10009858_16060</name>
</gene>
<dbReference type="InterPro" id="IPR051675">
    <property type="entry name" value="Endo/Exo/Phosphatase_dom_1"/>
</dbReference>
<dbReference type="SUPFAM" id="SSF47781">
    <property type="entry name" value="RuvA domain 2-like"/>
    <property type="match status" value="1"/>
</dbReference>
<protein>
    <recommendedName>
        <fullName evidence="3">Helix-hairpin-helix DNA-binding motif class 1 domain-containing protein</fullName>
    </recommendedName>
</protein>
<name>A0ABP5YHE3_9MICO</name>
<proteinExistence type="predicted"/>